<feature type="compositionally biased region" description="Basic residues" evidence="5">
    <location>
        <begin position="126"/>
        <end position="143"/>
    </location>
</feature>
<name>A0A813Z9Y7_9BILA</name>
<proteinExistence type="predicted"/>
<dbReference type="Pfam" id="PF02892">
    <property type="entry name" value="zf-BED"/>
    <property type="match status" value="1"/>
</dbReference>
<keyword evidence="8" id="KW-1185">Reference proteome</keyword>
<keyword evidence="3" id="KW-0862">Zinc</keyword>
<dbReference type="Proteomes" id="UP000663879">
    <property type="component" value="Unassembled WGS sequence"/>
</dbReference>
<organism evidence="7 8">
    <name type="scientific">Brachionus calyciflorus</name>
    <dbReference type="NCBI Taxonomy" id="104777"/>
    <lineage>
        <taxon>Eukaryota</taxon>
        <taxon>Metazoa</taxon>
        <taxon>Spiralia</taxon>
        <taxon>Gnathifera</taxon>
        <taxon>Rotifera</taxon>
        <taxon>Eurotatoria</taxon>
        <taxon>Monogononta</taxon>
        <taxon>Pseudotrocha</taxon>
        <taxon>Ploima</taxon>
        <taxon>Brachionidae</taxon>
        <taxon>Brachionus</taxon>
    </lineage>
</organism>
<dbReference type="AlphaFoldDB" id="A0A813Z9Y7"/>
<evidence type="ECO:0000256" key="4">
    <source>
        <dbReference type="SAM" id="Coils"/>
    </source>
</evidence>
<gene>
    <name evidence="7" type="ORF">OXX778_LOCUS11134</name>
</gene>
<keyword evidence="1" id="KW-0479">Metal-binding</keyword>
<evidence type="ECO:0000256" key="1">
    <source>
        <dbReference type="ARBA" id="ARBA00022723"/>
    </source>
</evidence>
<accession>A0A813Z9Y7</accession>
<protein>
    <recommendedName>
        <fullName evidence="6">BED-type domain-containing protein</fullName>
    </recommendedName>
</protein>
<dbReference type="GO" id="GO:0008270">
    <property type="term" value="F:zinc ion binding"/>
    <property type="evidence" value="ECO:0007669"/>
    <property type="project" value="UniProtKB-KW"/>
</dbReference>
<dbReference type="GO" id="GO:0003677">
    <property type="term" value="F:DNA binding"/>
    <property type="evidence" value="ECO:0007669"/>
    <property type="project" value="InterPro"/>
</dbReference>
<evidence type="ECO:0000256" key="2">
    <source>
        <dbReference type="ARBA" id="ARBA00022771"/>
    </source>
</evidence>
<evidence type="ECO:0000313" key="7">
    <source>
        <dbReference type="EMBL" id="CAF0895564.1"/>
    </source>
</evidence>
<sequence>MLQKLMNYVWRYFEIYLEDDYKVKCNECNQIVDNKLSLMKTHLNREHSTLKLDKSPLAKLIKQENDLENLNKKVDIMSCKVKDLEQKYNRLKTYLDIQNQLVNFITKFEDLKFLINKGIELKNSKKKKRMNLSKNSMHKPKRLKTNDDLLPKTKGIKKIFLSRSQR</sequence>
<reference evidence="7" key="1">
    <citation type="submission" date="2021-02" db="EMBL/GenBank/DDBJ databases">
        <authorList>
            <person name="Nowell W R."/>
        </authorList>
    </citation>
    <scope>NUCLEOTIDE SEQUENCE</scope>
    <source>
        <strain evidence="7">Ploen Becks lab</strain>
    </source>
</reference>
<keyword evidence="2" id="KW-0863">Zinc-finger</keyword>
<dbReference type="EMBL" id="CAJNOC010001848">
    <property type="protein sequence ID" value="CAF0895564.1"/>
    <property type="molecule type" value="Genomic_DNA"/>
</dbReference>
<evidence type="ECO:0000313" key="8">
    <source>
        <dbReference type="Proteomes" id="UP000663879"/>
    </source>
</evidence>
<comment type="caution">
    <text evidence="7">The sequence shown here is derived from an EMBL/GenBank/DDBJ whole genome shotgun (WGS) entry which is preliminary data.</text>
</comment>
<feature type="coiled-coil region" evidence="4">
    <location>
        <begin position="60"/>
        <end position="101"/>
    </location>
</feature>
<evidence type="ECO:0000256" key="5">
    <source>
        <dbReference type="SAM" id="MobiDB-lite"/>
    </source>
</evidence>
<keyword evidence="4" id="KW-0175">Coiled coil</keyword>
<feature type="domain" description="BED-type" evidence="6">
    <location>
        <begin position="9"/>
        <end position="48"/>
    </location>
</feature>
<evidence type="ECO:0000256" key="3">
    <source>
        <dbReference type="ARBA" id="ARBA00022833"/>
    </source>
</evidence>
<evidence type="ECO:0000259" key="6">
    <source>
        <dbReference type="Pfam" id="PF02892"/>
    </source>
</evidence>
<feature type="region of interest" description="Disordered" evidence="5">
    <location>
        <begin position="126"/>
        <end position="148"/>
    </location>
</feature>
<dbReference type="InterPro" id="IPR003656">
    <property type="entry name" value="Znf_BED"/>
</dbReference>